<evidence type="ECO:0000313" key="2">
    <source>
        <dbReference type="EMBL" id="AGH44995.1"/>
    </source>
</evidence>
<name>M4RMY8_9ALTE</name>
<evidence type="ECO:0000313" key="3">
    <source>
        <dbReference type="Proteomes" id="UP000011864"/>
    </source>
</evidence>
<evidence type="ECO:0000256" key="1">
    <source>
        <dbReference type="SAM" id="Phobius"/>
    </source>
</evidence>
<dbReference type="Proteomes" id="UP000011864">
    <property type="component" value="Chromosome"/>
</dbReference>
<protein>
    <submittedName>
        <fullName evidence="2">Uncharacterized protein</fullName>
    </submittedName>
</protein>
<proteinExistence type="predicted"/>
<keyword evidence="3" id="KW-1185">Reference proteome</keyword>
<reference evidence="2 3" key="1">
    <citation type="journal article" date="2013" name="Genome Announc.">
        <title>Complete Genome Sequence of Glaciecola psychrophila Strain 170T.</title>
        <authorList>
            <person name="Yin J."/>
            <person name="Chen J."/>
            <person name="Liu G."/>
            <person name="Yu Y."/>
            <person name="Song L."/>
            <person name="Wang X."/>
            <person name="Qu X."/>
        </authorList>
    </citation>
    <scope>NUCLEOTIDE SEQUENCE [LARGE SCALE GENOMIC DNA]</scope>
    <source>
        <strain evidence="2 3">170</strain>
    </source>
</reference>
<dbReference type="PATRIC" id="fig|1129794.4.peg.2871"/>
<dbReference type="HOGENOM" id="CLU_3186889_0_0_6"/>
<dbReference type="STRING" id="1129794.C427_2886"/>
<keyword evidence="1" id="KW-0472">Membrane</keyword>
<sequence>MFGDFLDKPIAQGGLDFSRYTTTGLLLLVIIILVVLLPQRSALKQH</sequence>
<keyword evidence="1" id="KW-1133">Transmembrane helix</keyword>
<accession>M4RMY8</accession>
<organism evidence="2 3">
    <name type="scientific">Paraglaciecola psychrophila 170</name>
    <dbReference type="NCBI Taxonomy" id="1129794"/>
    <lineage>
        <taxon>Bacteria</taxon>
        <taxon>Pseudomonadati</taxon>
        <taxon>Pseudomonadota</taxon>
        <taxon>Gammaproteobacteria</taxon>
        <taxon>Alteromonadales</taxon>
        <taxon>Alteromonadaceae</taxon>
        <taxon>Paraglaciecola</taxon>
    </lineage>
</organism>
<feature type="transmembrane region" description="Helical" evidence="1">
    <location>
        <begin position="20"/>
        <end position="37"/>
    </location>
</feature>
<keyword evidence="1" id="KW-0812">Transmembrane</keyword>
<dbReference type="KEGG" id="gps:C427_2886"/>
<dbReference type="EMBL" id="CP003837">
    <property type="protein sequence ID" value="AGH44995.1"/>
    <property type="molecule type" value="Genomic_DNA"/>
</dbReference>
<dbReference type="AlphaFoldDB" id="M4RMY8"/>
<gene>
    <name evidence="2" type="ORF">C427_2886</name>
</gene>